<feature type="transmembrane region" description="Helical" evidence="9">
    <location>
        <begin position="271"/>
        <end position="291"/>
    </location>
</feature>
<dbReference type="InterPro" id="IPR011701">
    <property type="entry name" value="MFS"/>
</dbReference>
<dbReference type="PANTHER" id="PTHR23502:SF132">
    <property type="entry name" value="POLYAMINE TRANSPORTER 2-RELATED"/>
    <property type="match status" value="1"/>
</dbReference>
<feature type="transmembrane region" description="Helical" evidence="9">
    <location>
        <begin position="66"/>
        <end position="85"/>
    </location>
</feature>
<protein>
    <submittedName>
        <fullName evidence="11">DHA1 family bicyclomycin/chloramphenicol resistance-like MFS transporter</fullName>
    </submittedName>
</protein>
<feature type="transmembrane region" description="Helical" evidence="9">
    <location>
        <begin position="155"/>
        <end position="174"/>
    </location>
</feature>
<sequence>MAMLALLSALGPFAIDMYLPAFPQMMQDLNTSAATIQLTLTTFMLGMAVGQLVIGPLSDQFGRRKPLLIGACACLVASVLCAVAPNVEFLIGMRFVQGFAGAAGVVLARAIVSDSARGVHAAKMFSIMMAVGGIAPVLSPLAGGGVIGFAGWRGAFWALAVLNLLMVIGSIFIVKESLPLERRSKGGLKELFSNTGRVLGNKRYLGFAFAFAFSMAAMFGYISASPFVYQNILGLSATAFSMVFALNALGLTVTSIVGVKLVGALGPLRMTYIGVSALVVFSAVLLAVVVVGSTPLIPTLVVIFLAISSLGFVFGNAAALASDQVKEYAGSGSAIMGALQFALAAIASPLVGLAGEGSAMPMAVVMLVAGVIALLSLLAFTRGAAVLPDAERVERELDPVSPH</sequence>
<dbReference type="CDD" id="cd17320">
    <property type="entry name" value="MFS_MdfA_MDR_like"/>
    <property type="match status" value="1"/>
</dbReference>
<proteinExistence type="inferred from homology"/>
<evidence type="ECO:0000256" key="6">
    <source>
        <dbReference type="ARBA" id="ARBA00022692"/>
    </source>
</evidence>
<feature type="domain" description="Major facilitator superfamily (MFS) profile" evidence="10">
    <location>
        <begin position="1"/>
        <end position="382"/>
    </location>
</feature>
<dbReference type="InterPro" id="IPR036259">
    <property type="entry name" value="MFS_trans_sf"/>
</dbReference>
<keyword evidence="5" id="KW-1003">Cell membrane</keyword>
<evidence type="ECO:0000313" key="12">
    <source>
        <dbReference type="Proteomes" id="UP001252243"/>
    </source>
</evidence>
<name>A0ABU1UBG5_9MICC</name>
<feature type="transmembrane region" description="Helical" evidence="9">
    <location>
        <begin position="124"/>
        <end position="149"/>
    </location>
</feature>
<feature type="transmembrane region" description="Helical" evidence="9">
    <location>
        <begin position="333"/>
        <end position="353"/>
    </location>
</feature>
<dbReference type="Proteomes" id="UP001252243">
    <property type="component" value="Unassembled WGS sequence"/>
</dbReference>
<comment type="caution">
    <text evidence="11">The sequence shown here is derived from an EMBL/GenBank/DDBJ whole genome shotgun (WGS) entry which is preliminary data.</text>
</comment>
<keyword evidence="7 9" id="KW-1133">Transmembrane helix</keyword>
<dbReference type="PRINTS" id="PR01035">
    <property type="entry name" value="TCRTETA"/>
</dbReference>
<dbReference type="SUPFAM" id="SSF103473">
    <property type="entry name" value="MFS general substrate transporter"/>
    <property type="match status" value="1"/>
</dbReference>
<organism evidence="11 12">
    <name type="scientific">Arthrobacter ginsengisoli</name>
    <dbReference type="NCBI Taxonomy" id="1356565"/>
    <lineage>
        <taxon>Bacteria</taxon>
        <taxon>Bacillati</taxon>
        <taxon>Actinomycetota</taxon>
        <taxon>Actinomycetes</taxon>
        <taxon>Micrococcales</taxon>
        <taxon>Micrococcaceae</taxon>
        <taxon>Arthrobacter</taxon>
    </lineage>
</organism>
<dbReference type="PANTHER" id="PTHR23502">
    <property type="entry name" value="MAJOR FACILITATOR SUPERFAMILY"/>
    <property type="match status" value="1"/>
</dbReference>
<feature type="transmembrane region" description="Helical" evidence="9">
    <location>
        <begin position="236"/>
        <end position="259"/>
    </location>
</feature>
<dbReference type="PROSITE" id="PS50850">
    <property type="entry name" value="MFS"/>
    <property type="match status" value="1"/>
</dbReference>
<evidence type="ECO:0000256" key="7">
    <source>
        <dbReference type="ARBA" id="ARBA00022989"/>
    </source>
</evidence>
<evidence type="ECO:0000256" key="9">
    <source>
        <dbReference type="SAM" id="Phobius"/>
    </source>
</evidence>
<dbReference type="Gene3D" id="1.20.1720.10">
    <property type="entry name" value="Multidrug resistance protein D"/>
    <property type="match status" value="1"/>
</dbReference>
<evidence type="ECO:0000256" key="1">
    <source>
        <dbReference type="ARBA" id="ARBA00004651"/>
    </source>
</evidence>
<comment type="similarity">
    <text evidence="3">Belongs to the major facilitator superfamily. TCR/Tet family.</text>
</comment>
<dbReference type="PROSITE" id="PS00216">
    <property type="entry name" value="SUGAR_TRANSPORT_1"/>
    <property type="match status" value="1"/>
</dbReference>
<accession>A0ABU1UBG5</accession>
<comment type="subcellular location">
    <subcellularLocation>
        <location evidence="1">Cell membrane</location>
        <topology evidence="1">Multi-pass membrane protein</topology>
    </subcellularLocation>
</comment>
<evidence type="ECO:0000256" key="2">
    <source>
        <dbReference type="ARBA" id="ARBA00006236"/>
    </source>
</evidence>
<dbReference type="InterPro" id="IPR020846">
    <property type="entry name" value="MFS_dom"/>
</dbReference>
<feature type="transmembrane region" description="Helical" evidence="9">
    <location>
        <begin position="91"/>
        <end position="112"/>
    </location>
</feature>
<dbReference type="EMBL" id="JAVDVQ010000006">
    <property type="protein sequence ID" value="MDR7082450.1"/>
    <property type="molecule type" value="Genomic_DNA"/>
</dbReference>
<evidence type="ECO:0000313" key="11">
    <source>
        <dbReference type="EMBL" id="MDR7082450.1"/>
    </source>
</evidence>
<comment type="similarity">
    <text evidence="2">Belongs to the major facilitator superfamily. Bcr/CmlA family.</text>
</comment>
<dbReference type="InterPro" id="IPR004812">
    <property type="entry name" value="Efflux_drug-R_Bcr/CmlA"/>
</dbReference>
<feature type="transmembrane region" description="Helical" evidence="9">
    <location>
        <begin position="33"/>
        <end position="54"/>
    </location>
</feature>
<keyword evidence="6 9" id="KW-0812">Transmembrane</keyword>
<evidence type="ECO:0000256" key="8">
    <source>
        <dbReference type="ARBA" id="ARBA00023136"/>
    </source>
</evidence>
<evidence type="ECO:0000256" key="5">
    <source>
        <dbReference type="ARBA" id="ARBA00022475"/>
    </source>
</evidence>
<keyword evidence="12" id="KW-1185">Reference proteome</keyword>
<dbReference type="NCBIfam" id="TIGR00710">
    <property type="entry name" value="efflux_Bcr_CflA"/>
    <property type="match status" value="1"/>
</dbReference>
<reference evidence="11 12" key="1">
    <citation type="submission" date="2023-07" db="EMBL/GenBank/DDBJ databases">
        <title>Sorghum-associated microbial communities from plants grown in Nebraska, USA.</title>
        <authorList>
            <person name="Schachtman D."/>
        </authorList>
    </citation>
    <scope>NUCLEOTIDE SEQUENCE [LARGE SCALE GENOMIC DNA]</scope>
    <source>
        <strain evidence="11 12">BE167</strain>
    </source>
</reference>
<keyword evidence="8 9" id="KW-0472">Membrane</keyword>
<evidence type="ECO:0000256" key="3">
    <source>
        <dbReference type="ARBA" id="ARBA00007520"/>
    </source>
</evidence>
<keyword evidence="4" id="KW-0813">Transport</keyword>
<evidence type="ECO:0000259" key="10">
    <source>
        <dbReference type="PROSITE" id="PS50850"/>
    </source>
</evidence>
<feature type="transmembrane region" description="Helical" evidence="9">
    <location>
        <begin position="204"/>
        <end position="224"/>
    </location>
</feature>
<feature type="transmembrane region" description="Helical" evidence="9">
    <location>
        <begin position="359"/>
        <end position="380"/>
    </location>
</feature>
<feature type="transmembrane region" description="Helical" evidence="9">
    <location>
        <begin position="297"/>
        <end position="321"/>
    </location>
</feature>
<evidence type="ECO:0000256" key="4">
    <source>
        <dbReference type="ARBA" id="ARBA00022448"/>
    </source>
</evidence>
<dbReference type="Pfam" id="PF07690">
    <property type="entry name" value="MFS_1"/>
    <property type="match status" value="1"/>
</dbReference>
<dbReference type="InterPro" id="IPR001958">
    <property type="entry name" value="Tet-R_TetA/multi-R_MdtG-like"/>
</dbReference>
<gene>
    <name evidence="11" type="ORF">J2X01_001739</name>
</gene>
<dbReference type="InterPro" id="IPR005829">
    <property type="entry name" value="Sugar_transporter_CS"/>
</dbReference>